<keyword evidence="2" id="KW-1185">Reference proteome</keyword>
<dbReference type="EMBL" id="CM039427">
    <property type="protein sequence ID" value="KAI4354438.1"/>
    <property type="molecule type" value="Genomic_DNA"/>
</dbReference>
<protein>
    <submittedName>
        <fullName evidence="1">Uncharacterized protein</fullName>
    </submittedName>
</protein>
<gene>
    <name evidence="1" type="ORF">L6164_003298</name>
</gene>
<name>A0ACB9Q116_BAUVA</name>
<evidence type="ECO:0000313" key="2">
    <source>
        <dbReference type="Proteomes" id="UP000828941"/>
    </source>
</evidence>
<accession>A0ACB9Q116</accession>
<organism evidence="1 2">
    <name type="scientific">Bauhinia variegata</name>
    <name type="common">Purple orchid tree</name>
    <name type="synonym">Phanera variegata</name>
    <dbReference type="NCBI Taxonomy" id="167791"/>
    <lineage>
        <taxon>Eukaryota</taxon>
        <taxon>Viridiplantae</taxon>
        <taxon>Streptophyta</taxon>
        <taxon>Embryophyta</taxon>
        <taxon>Tracheophyta</taxon>
        <taxon>Spermatophyta</taxon>
        <taxon>Magnoliopsida</taxon>
        <taxon>eudicotyledons</taxon>
        <taxon>Gunneridae</taxon>
        <taxon>Pentapetalae</taxon>
        <taxon>rosids</taxon>
        <taxon>fabids</taxon>
        <taxon>Fabales</taxon>
        <taxon>Fabaceae</taxon>
        <taxon>Cercidoideae</taxon>
        <taxon>Cercideae</taxon>
        <taxon>Bauhiniinae</taxon>
        <taxon>Bauhinia</taxon>
    </lineage>
</organism>
<sequence>MPFSLRAITRLRTLLGYRNWTKKEWIIAAAGFTIIVFAFALISNSRHTANKSELNHLFELNPGNEFVKITLSSKAKERGAFCLDGSLPGYHFQKGFGSGSENWLLHIEGGGWCDSVSTCAFRKGTRRGSTNYMEKGIPFQGILSSNPLQNPDFFNWNKVKIRYCDGASLTGHPENEIKNGSRLFFRGQLIWEALMDEILSIGMSRAKQAFLSGCSAGGLATLLHCDDFRELLPKDTDVKCLSDGGFFLDVKDITGNSTMRSFYQNVVQLHGSAKSLLKDCVAKMEPYKCFFPEEIIKNIKTPVFLVNPAYDFWQIQNVLVPGGSDSHGHWKNCRLNINACNGDQLDVLQGFRSSLLKAVSESQKRKEVGMFIDSCFSHCQTVSIETWHSPYSPRINNKSIAESVGDWYFNREEVKRIDCPFPCNPTCRNEDFTGI</sequence>
<comment type="caution">
    <text evidence="1">The sequence shown here is derived from an EMBL/GenBank/DDBJ whole genome shotgun (WGS) entry which is preliminary data.</text>
</comment>
<dbReference type="Proteomes" id="UP000828941">
    <property type="component" value="Chromosome 2"/>
</dbReference>
<reference evidence="1 2" key="1">
    <citation type="journal article" date="2022" name="DNA Res.">
        <title>Chromosomal-level genome assembly of the orchid tree Bauhinia variegata (Leguminosae; Cercidoideae) supports the allotetraploid origin hypothesis of Bauhinia.</title>
        <authorList>
            <person name="Zhong Y."/>
            <person name="Chen Y."/>
            <person name="Zheng D."/>
            <person name="Pang J."/>
            <person name="Liu Y."/>
            <person name="Luo S."/>
            <person name="Meng S."/>
            <person name="Qian L."/>
            <person name="Wei D."/>
            <person name="Dai S."/>
            <person name="Zhou R."/>
        </authorList>
    </citation>
    <scope>NUCLEOTIDE SEQUENCE [LARGE SCALE GENOMIC DNA]</scope>
    <source>
        <strain evidence="1">BV-YZ2020</strain>
    </source>
</reference>
<proteinExistence type="predicted"/>
<evidence type="ECO:0000313" key="1">
    <source>
        <dbReference type="EMBL" id="KAI4354438.1"/>
    </source>
</evidence>